<feature type="region of interest" description="Disordered" evidence="5">
    <location>
        <begin position="386"/>
        <end position="416"/>
    </location>
</feature>
<dbReference type="GO" id="GO:0046872">
    <property type="term" value="F:metal ion binding"/>
    <property type="evidence" value="ECO:0007669"/>
    <property type="project" value="UniProtKB-KW"/>
</dbReference>
<evidence type="ECO:0000256" key="2">
    <source>
        <dbReference type="ARBA" id="ARBA00022723"/>
    </source>
</evidence>
<comment type="caution">
    <text evidence="7">The sequence shown here is derived from an EMBL/GenBank/DDBJ whole genome shotgun (WGS) entry which is preliminary data.</text>
</comment>
<feature type="compositionally biased region" description="Basic and acidic residues" evidence="5">
    <location>
        <begin position="387"/>
        <end position="408"/>
    </location>
</feature>
<feature type="domain" description="Radical SAM core" evidence="6">
    <location>
        <begin position="21"/>
        <end position="254"/>
    </location>
</feature>
<dbReference type="PANTHER" id="PTHR43273:SF8">
    <property type="entry name" value="RADICAL SAM DOMAIN PROTEIN"/>
    <property type="match status" value="1"/>
</dbReference>
<dbReference type="SUPFAM" id="SSF102114">
    <property type="entry name" value="Radical SAM enzymes"/>
    <property type="match status" value="1"/>
</dbReference>
<reference evidence="7 8" key="1">
    <citation type="submission" date="2020-08" db="EMBL/GenBank/DDBJ databases">
        <title>Sequencing the genomes of 1000 actinobacteria strains.</title>
        <authorList>
            <person name="Klenk H.-P."/>
        </authorList>
    </citation>
    <scope>NUCLEOTIDE SEQUENCE [LARGE SCALE GENOMIC DNA]</scope>
    <source>
        <strain evidence="7 8">DSM 45518</strain>
    </source>
</reference>
<dbReference type="SFLD" id="SFLDS00029">
    <property type="entry name" value="Radical_SAM"/>
    <property type="match status" value="1"/>
</dbReference>
<dbReference type="InterPro" id="IPR007197">
    <property type="entry name" value="rSAM"/>
</dbReference>
<sequence length="416" mass="45752">MNVSWPDDLDVTALTARGWAPENFNQFIVKIHSRCNLACGYCYVYESADQSWRDQPRVMSEAVFTTACRRIAEHAGESVSLVFHGGEPLLAGAEHLDRLAALATSIVGPGRRLRLGMQTNGLLFDERVAEVCDRWRIRVAVSVDGDEAGHDRHRQFRDGRGSHAEVLRGLHVLQQHRHLYAGLLCTVDLRNDPITTYEALVALGPPTMDFLLPHGNWTTPPPGRVPGGPPAYGEWLSLIFDRWFGAPVRETGVRLFDDILALILGGRGTSESVGLLPIRVAVIETDGTIEQVDTLKTAFAGATRVRPAAGGNPFDAALLEPQIVARQLGKEALCATCRACSIHEICGGGNYTHRFRAGSGFLNPSVYCPDLMYLINHVRARVSGELAKIDPRRRPDQTDPHPRSDQIRARRPTGGH</sequence>
<evidence type="ECO:0000256" key="3">
    <source>
        <dbReference type="ARBA" id="ARBA00023004"/>
    </source>
</evidence>
<dbReference type="SFLD" id="SFLDG01067">
    <property type="entry name" value="SPASM/twitch_domain_containing"/>
    <property type="match status" value="1"/>
</dbReference>
<evidence type="ECO:0000259" key="6">
    <source>
        <dbReference type="PROSITE" id="PS51918"/>
    </source>
</evidence>
<evidence type="ECO:0000313" key="8">
    <source>
        <dbReference type="Proteomes" id="UP000542742"/>
    </source>
</evidence>
<evidence type="ECO:0000256" key="4">
    <source>
        <dbReference type="ARBA" id="ARBA00023014"/>
    </source>
</evidence>
<dbReference type="SFLD" id="SFLDG01072">
    <property type="entry name" value="dehydrogenase_like"/>
    <property type="match status" value="1"/>
</dbReference>
<dbReference type="InterPro" id="IPR058240">
    <property type="entry name" value="rSAM_sf"/>
</dbReference>
<keyword evidence="8" id="KW-1185">Reference proteome</keyword>
<dbReference type="CDD" id="cd01335">
    <property type="entry name" value="Radical_SAM"/>
    <property type="match status" value="1"/>
</dbReference>
<dbReference type="InterPro" id="IPR023867">
    <property type="entry name" value="Sulphatase_maturase_rSAM"/>
</dbReference>
<keyword evidence="3" id="KW-0408">Iron</keyword>
<keyword evidence="1" id="KW-0949">S-adenosyl-L-methionine</keyword>
<evidence type="ECO:0000313" key="7">
    <source>
        <dbReference type="EMBL" id="MBB4690281.1"/>
    </source>
</evidence>
<dbReference type="SFLD" id="SFLDG01386">
    <property type="entry name" value="main_SPASM_domain-containing"/>
    <property type="match status" value="1"/>
</dbReference>
<gene>
    <name evidence="7" type="ORF">BKA14_000429</name>
</gene>
<keyword evidence="4" id="KW-0411">Iron-sulfur</keyword>
<dbReference type="InterPro" id="IPR013785">
    <property type="entry name" value="Aldolase_TIM"/>
</dbReference>
<dbReference type="InterPro" id="IPR026335">
    <property type="entry name" value="rSAM_SPASM_FxsB"/>
</dbReference>
<dbReference type="EMBL" id="JACHMF010000001">
    <property type="protein sequence ID" value="MBB4690281.1"/>
    <property type="molecule type" value="Genomic_DNA"/>
</dbReference>
<organism evidence="7 8">
    <name type="scientific">Paractinoplanes abujensis</name>
    <dbReference type="NCBI Taxonomy" id="882441"/>
    <lineage>
        <taxon>Bacteria</taxon>
        <taxon>Bacillati</taxon>
        <taxon>Actinomycetota</taxon>
        <taxon>Actinomycetes</taxon>
        <taxon>Micromonosporales</taxon>
        <taxon>Micromonosporaceae</taxon>
        <taxon>Paractinoplanes</taxon>
    </lineage>
</organism>
<proteinExistence type="predicted"/>
<dbReference type="Gene3D" id="3.20.20.70">
    <property type="entry name" value="Aldolase class I"/>
    <property type="match status" value="1"/>
</dbReference>
<dbReference type="RefSeq" id="WP_184949262.1">
    <property type="nucleotide sequence ID" value="NZ_BOMC01000050.1"/>
</dbReference>
<name>A0A7W7G156_9ACTN</name>
<dbReference type="NCBIfam" id="TIGR04269">
    <property type="entry name" value="SAM_SPASM_FxsB"/>
    <property type="match status" value="1"/>
</dbReference>
<dbReference type="PANTHER" id="PTHR43273">
    <property type="entry name" value="ANAEROBIC SULFATASE-MATURATING ENZYME HOMOLOG ASLB-RELATED"/>
    <property type="match status" value="1"/>
</dbReference>
<protein>
    <recommendedName>
        <fullName evidence="6">Radical SAM core domain-containing protein</fullName>
    </recommendedName>
</protein>
<dbReference type="Pfam" id="PF04055">
    <property type="entry name" value="Radical_SAM"/>
    <property type="match status" value="1"/>
</dbReference>
<dbReference type="PROSITE" id="PS51918">
    <property type="entry name" value="RADICAL_SAM"/>
    <property type="match status" value="1"/>
</dbReference>
<dbReference type="Proteomes" id="UP000542742">
    <property type="component" value="Unassembled WGS sequence"/>
</dbReference>
<evidence type="ECO:0000256" key="5">
    <source>
        <dbReference type="SAM" id="MobiDB-lite"/>
    </source>
</evidence>
<dbReference type="GO" id="GO:0051536">
    <property type="term" value="F:iron-sulfur cluster binding"/>
    <property type="evidence" value="ECO:0007669"/>
    <property type="project" value="UniProtKB-KW"/>
</dbReference>
<accession>A0A7W7G156</accession>
<dbReference type="AlphaFoldDB" id="A0A7W7G156"/>
<dbReference type="GO" id="GO:0016491">
    <property type="term" value="F:oxidoreductase activity"/>
    <property type="evidence" value="ECO:0007669"/>
    <property type="project" value="InterPro"/>
</dbReference>
<evidence type="ECO:0000256" key="1">
    <source>
        <dbReference type="ARBA" id="ARBA00022691"/>
    </source>
</evidence>
<keyword evidence="2" id="KW-0479">Metal-binding</keyword>